<proteinExistence type="predicted"/>
<gene>
    <name evidence="2" type="ORF">NAEGRDRAFT_78525</name>
</gene>
<dbReference type="InParanoid" id="D2V4D4"/>
<feature type="compositionally biased region" description="Basic and acidic residues" evidence="1">
    <location>
        <begin position="18"/>
        <end position="36"/>
    </location>
</feature>
<accession>D2V4D4</accession>
<evidence type="ECO:0000313" key="2">
    <source>
        <dbReference type="EMBL" id="EFC48366.1"/>
    </source>
</evidence>
<organism evidence="3">
    <name type="scientific">Naegleria gruberi</name>
    <name type="common">Amoeba</name>
    <dbReference type="NCBI Taxonomy" id="5762"/>
    <lineage>
        <taxon>Eukaryota</taxon>
        <taxon>Discoba</taxon>
        <taxon>Heterolobosea</taxon>
        <taxon>Tetramitia</taxon>
        <taxon>Eutetramitia</taxon>
        <taxon>Vahlkampfiidae</taxon>
        <taxon>Naegleria</taxon>
    </lineage>
</organism>
<dbReference type="Pfam" id="PF26128">
    <property type="entry name" value="Gad2"/>
    <property type="match status" value="1"/>
</dbReference>
<feature type="region of interest" description="Disordered" evidence="1">
    <location>
        <begin position="1"/>
        <end position="37"/>
    </location>
</feature>
<dbReference type="PANTHER" id="PTHR43558:SF6">
    <property type="entry name" value="REDUCTASE, PUTATIVE (AFU_ORTHOLOGUE AFUA_3G10540)-RELATED"/>
    <property type="match status" value="1"/>
</dbReference>
<protein>
    <recommendedName>
        <fullName evidence="4">F-box domain-containing protein</fullName>
    </recommendedName>
</protein>
<dbReference type="EMBL" id="GG738851">
    <property type="protein sequence ID" value="EFC48366.1"/>
    <property type="molecule type" value="Genomic_DNA"/>
</dbReference>
<dbReference type="AlphaFoldDB" id="D2V4D4"/>
<sequence>MKRTRDEFTNSSSDDEDTSQHEDDSPPTKKEKETPKYRPPIGALLVAGYGACEDEFTIFTLDQADDLENTRGRFPYRDYRDAYERKKERNIRSWTDNYVKNDDDRDRDELSYLQIPSQNLIKQIPCEILLDCMFYMDKYALFNFIQTCSLVYELFDEVYGESIERLRLDILNKKRSAGNLNRLVDLFSNSSSWNESLVQDSNKKVMMTYDQYFRMKSSSKWPTSYFHDHLKFRTFKKDDPMIDLINNQALTDSLKFQEMSFEEYIDLQKDSTPILPYGLLTQPDTYYLTFDNFVKRRCSLLNFEQFALEGDDRYKSYIDGLLKVETVILPHTYSDLEEVNGSLSGYSWYPYFTKYQDYHFYMDSISEKKDLPKRYEKIVRFFKNPYEMTFSDFQDRFKNEILRDYELARILFYDCAFEHNKTTKTKERFVISGGSLLHTLTGCGFSDFDLFIINNGESDEIITQAIKQVLLKLEGKTKHLNYNIMSSKATINICQEGNENIQIVLLKYDTIEELLLFFDLDCCKLVYDGERVLTVLECLRSLKYKINFIHRESGGKSEVHHERALKYGNRGFLTIVADSFHPLSHVMHCDFIVERIRKILIEKYAKQMQSEGINTRYNNPMVDLFIGRNKTTSEIATVDLDESNLLYPVVLKNISFKFVEQCLTNGLLFAVREMESEVEAEKEMLKRLKLDEYEFAKNPSDLFQILPENQNLVKAKYSYSHLVCKFSIVHCQNCSIYFYCPFASSVLREQRKKDSCNGHLIPFLENQVTKENYDPKINTLCQSCLNQLNCLEKYDDFILYKEYRNTRFVENQIETKIIQTIYKIEKIENLKGVSQDRILHLLSKTFSLPDLEYTLKILKFKELVISSQEEDEIKLTLRSLLPIWSYSNKIVVPIPISEKKQKVILDFFKKK</sequence>
<dbReference type="VEuPathDB" id="AmoebaDB:NAEGRDRAFT_78525"/>
<dbReference type="Proteomes" id="UP000006671">
    <property type="component" value="Unassembled WGS sequence"/>
</dbReference>
<dbReference type="OrthoDB" id="539213at2759"/>
<dbReference type="KEGG" id="ngr:NAEGRDRAFT_78525"/>
<evidence type="ECO:0000256" key="1">
    <source>
        <dbReference type="SAM" id="MobiDB-lite"/>
    </source>
</evidence>
<keyword evidence="3" id="KW-1185">Reference proteome</keyword>
<evidence type="ECO:0000313" key="3">
    <source>
        <dbReference type="Proteomes" id="UP000006671"/>
    </source>
</evidence>
<evidence type="ECO:0008006" key="4">
    <source>
        <dbReference type="Google" id="ProtNLM"/>
    </source>
</evidence>
<name>D2V4D4_NAEGR</name>
<dbReference type="GeneID" id="8862123"/>
<dbReference type="PANTHER" id="PTHR43558">
    <property type="entry name" value="REDUCTASE, PUTATIVE (AFU_ORTHOLOGUE AFUA_3G10540)-RELATED"/>
    <property type="match status" value="1"/>
</dbReference>
<dbReference type="RefSeq" id="XP_002681110.1">
    <property type="nucleotide sequence ID" value="XM_002681064.1"/>
</dbReference>
<dbReference type="InterPro" id="IPR053354">
    <property type="entry name" value="MGDG_epimerase"/>
</dbReference>
<reference evidence="2 3" key="1">
    <citation type="journal article" date="2010" name="Cell">
        <title>The genome of Naegleria gruberi illuminates early eukaryotic versatility.</title>
        <authorList>
            <person name="Fritz-Laylin L.K."/>
            <person name="Prochnik S.E."/>
            <person name="Ginger M.L."/>
            <person name="Dacks J.B."/>
            <person name="Carpenter M.L."/>
            <person name="Field M.C."/>
            <person name="Kuo A."/>
            <person name="Paredez A."/>
            <person name="Chapman J."/>
            <person name="Pham J."/>
            <person name="Shu S."/>
            <person name="Neupane R."/>
            <person name="Cipriano M."/>
            <person name="Mancuso J."/>
            <person name="Tu H."/>
            <person name="Salamov A."/>
            <person name="Lindquist E."/>
            <person name="Shapiro H."/>
            <person name="Lucas S."/>
            <person name="Grigoriev I.V."/>
            <person name="Cande W.Z."/>
            <person name="Fulton C."/>
            <person name="Rokhsar D.S."/>
            <person name="Dawson S.C."/>
        </authorList>
    </citation>
    <scope>NUCLEOTIDE SEQUENCE [LARGE SCALE GENOMIC DNA]</scope>
    <source>
        <strain evidence="2 3">NEG-M</strain>
    </source>
</reference>